<dbReference type="EMBL" id="CP041616">
    <property type="protein sequence ID" value="QDO89009.1"/>
    <property type="molecule type" value="Genomic_DNA"/>
</dbReference>
<organism evidence="4 5">
    <name type="scientific">Ornithinimicrobium ciconiae</name>
    <dbReference type="NCBI Taxonomy" id="2594265"/>
    <lineage>
        <taxon>Bacteria</taxon>
        <taxon>Bacillati</taxon>
        <taxon>Actinomycetota</taxon>
        <taxon>Actinomycetes</taxon>
        <taxon>Micrococcales</taxon>
        <taxon>Ornithinimicrobiaceae</taxon>
        <taxon>Ornithinimicrobium</taxon>
    </lineage>
</organism>
<evidence type="ECO:0000259" key="2">
    <source>
        <dbReference type="Pfam" id="PF10081"/>
    </source>
</evidence>
<gene>
    <name evidence="4" type="ORF">FNH13_12315</name>
</gene>
<dbReference type="Proteomes" id="UP000315395">
    <property type="component" value="Chromosome"/>
</dbReference>
<dbReference type="InterPro" id="IPR027787">
    <property type="entry name" value="Alpha/beta-hydrolase_catalytic"/>
</dbReference>
<feature type="transmembrane region" description="Helical" evidence="1">
    <location>
        <begin position="20"/>
        <end position="38"/>
    </location>
</feature>
<keyword evidence="1" id="KW-0812">Transmembrane</keyword>
<evidence type="ECO:0000256" key="1">
    <source>
        <dbReference type="SAM" id="Phobius"/>
    </source>
</evidence>
<name>A0A516GBV5_9MICO</name>
<keyword evidence="1" id="KW-0472">Membrane</keyword>
<feature type="transmembrane region" description="Helical" evidence="1">
    <location>
        <begin position="159"/>
        <end position="180"/>
    </location>
</feature>
<feature type="domain" description="Alpha/beta-hydrolase N-terminal" evidence="3">
    <location>
        <begin position="39"/>
        <end position="176"/>
    </location>
</feature>
<dbReference type="KEGG" id="orz:FNH13_12315"/>
<feature type="domain" description="Alpha/beta-hydrolase catalytic" evidence="2">
    <location>
        <begin position="206"/>
        <end position="348"/>
    </location>
</feature>
<keyword evidence="5" id="KW-1185">Reference proteome</keyword>
<dbReference type="OrthoDB" id="4397445at2"/>
<accession>A0A516GBV5</accession>
<dbReference type="AlphaFoldDB" id="A0A516GBV5"/>
<sequence length="425" mass="44471">MFSSSRDTATPARHLSKIPAPHIGTTLTVGAALALSTIPSLLPRLPLPQGLLTGVLVLLALTLVGGTRLILTHRGTASGQRVSEPARWLVVAGTCAVLAGLEWVTQQSLVVRSAELGMPALPPTYWLSATAWALLVVGVGLTVGAGVRRLARVNVRRTSVPLVAALLVTLTVTTAAAGPIDLLAPLRKTMDPQHVLLIDSPAGASRSFARVDEARSPEAGARLAVDRMVAEGGLERGAILIALPTGSGWVNREAVTAFETQLDGDVAVVSAQYGDLPSWWSFLIDQKPAMRSARALVQEVLTQVAELPARERPDVYVHGESLGALAGQAAIADVDASALCGVIWSGAPGGEISGHPREVSLHNADDPVRYLSGETALSQPEDWPTTWLPGLSYGTTVLDLGASLLPDAGHGHAYGPEQDWTLPLC</sequence>
<evidence type="ECO:0000313" key="4">
    <source>
        <dbReference type="EMBL" id="QDO89009.1"/>
    </source>
</evidence>
<proteinExistence type="predicted"/>
<dbReference type="InterPro" id="IPR027788">
    <property type="entry name" value="Alpha/beta-hydrolase_N_dom"/>
</dbReference>
<feature type="transmembrane region" description="Helical" evidence="1">
    <location>
        <begin position="86"/>
        <end position="105"/>
    </location>
</feature>
<keyword evidence="1" id="KW-1133">Transmembrane helix</keyword>
<feature type="transmembrane region" description="Helical" evidence="1">
    <location>
        <begin position="50"/>
        <end position="71"/>
    </location>
</feature>
<reference evidence="4 5" key="1">
    <citation type="submission" date="2019-07" db="EMBL/GenBank/DDBJ databases">
        <title>complete genome sequencing of Ornithinimicrobium sp. H23M54.</title>
        <authorList>
            <person name="Bae J.-W."/>
            <person name="Lee S.-Y."/>
        </authorList>
    </citation>
    <scope>NUCLEOTIDE SEQUENCE [LARGE SCALE GENOMIC DNA]</scope>
    <source>
        <strain evidence="4 5">H23M54</strain>
    </source>
</reference>
<evidence type="ECO:0008006" key="6">
    <source>
        <dbReference type="Google" id="ProtNLM"/>
    </source>
</evidence>
<dbReference type="Pfam" id="PF15420">
    <property type="entry name" value="Abhydrolase_9_N"/>
    <property type="match status" value="1"/>
</dbReference>
<dbReference type="RefSeq" id="WP_143783686.1">
    <property type="nucleotide sequence ID" value="NZ_CP041616.1"/>
</dbReference>
<feature type="transmembrane region" description="Helical" evidence="1">
    <location>
        <begin position="125"/>
        <end position="147"/>
    </location>
</feature>
<evidence type="ECO:0000259" key="3">
    <source>
        <dbReference type="Pfam" id="PF15420"/>
    </source>
</evidence>
<protein>
    <recommendedName>
        <fullName evidence="6">Alpha/beta-hydrolase catalytic domain-containing protein</fullName>
    </recommendedName>
</protein>
<evidence type="ECO:0000313" key="5">
    <source>
        <dbReference type="Proteomes" id="UP000315395"/>
    </source>
</evidence>
<dbReference type="Pfam" id="PF10081">
    <property type="entry name" value="Abhydrolase_9"/>
    <property type="match status" value="1"/>
</dbReference>